<reference evidence="5 7" key="3">
    <citation type="journal article" date="2021" name="Sci. Rep.">
        <title>The distribution of antibiotic resistance genes in chicken gut microbiota commensals.</title>
        <authorList>
            <person name="Juricova H."/>
            <person name="Matiasovicova J."/>
            <person name="Kubasova T."/>
            <person name="Cejkova D."/>
            <person name="Rychlik I."/>
        </authorList>
    </citation>
    <scope>NUCLEOTIDE SEQUENCE [LARGE SCALE GENOMIC DNA]</scope>
    <source>
        <strain evidence="5 7">An423</strain>
    </source>
</reference>
<dbReference type="NCBIfam" id="TIGR00453">
    <property type="entry name" value="ispD"/>
    <property type="match status" value="1"/>
</dbReference>
<reference evidence="5" key="2">
    <citation type="submission" date="2020-08" db="EMBL/GenBank/DDBJ databases">
        <authorList>
            <person name="Cejkova D."/>
            <person name="Kubasova T."/>
            <person name="Jahodarova E."/>
            <person name="Rychlik I."/>
        </authorList>
    </citation>
    <scope>NUCLEOTIDE SEQUENCE</scope>
    <source>
        <strain evidence="5">An423</strain>
    </source>
</reference>
<evidence type="ECO:0000256" key="3">
    <source>
        <dbReference type="ARBA" id="ARBA00023229"/>
    </source>
</evidence>
<keyword evidence="1 4" id="KW-0808">Transferase</keyword>
<evidence type="ECO:0000313" key="6">
    <source>
        <dbReference type="Proteomes" id="UP000521313"/>
    </source>
</evidence>
<dbReference type="RefSeq" id="WP_183374121.1">
    <property type="nucleotide sequence ID" value="NZ_CALVCN010000043.1"/>
</dbReference>
<comment type="caution">
    <text evidence="4">The sequence shown here is derived from an EMBL/GenBank/DDBJ whole genome shotgun (WGS) entry which is preliminary data.</text>
</comment>
<dbReference type="CDD" id="cd02516">
    <property type="entry name" value="CDP-ME_synthetase"/>
    <property type="match status" value="1"/>
</dbReference>
<keyword evidence="3" id="KW-0414">Isoprene biosynthesis</keyword>
<dbReference type="GO" id="GO:0050518">
    <property type="term" value="F:2-C-methyl-D-erythritol 4-phosphate cytidylyltransferase activity"/>
    <property type="evidence" value="ECO:0007669"/>
    <property type="project" value="UniProtKB-EC"/>
</dbReference>
<dbReference type="EMBL" id="JACHHD010000002">
    <property type="protein sequence ID" value="MBB5184281.1"/>
    <property type="molecule type" value="Genomic_DNA"/>
</dbReference>
<dbReference type="InterPro" id="IPR001228">
    <property type="entry name" value="IspD"/>
</dbReference>
<dbReference type="Proteomes" id="UP000775500">
    <property type="component" value="Unassembled WGS sequence"/>
</dbReference>
<evidence type="ECO:0000313" key="4">
    <source>
        <dbReference type="EMBL" id="MBB5184281.1"/>
    </source>
</evidence>
<dbReference type="SUPFAM" id="SSF53448">
    <property type="entry name" value="Nucleotide-diphospho-sugar transferases"/>
    <property type="match status" value="1"/>
</dbReference>
<keyword evidence="2 4" id="KW-0548">Nucleotidyltransferase</keyword>
<proteinExistence type="predicted"/>
<dbReference type="Gene3D" id="3.90.550.10">
    <property type="entry name" value="Spore Coat Polysaccharide Biosynthesis Protein SpsA, Chain A"/>
    <property type="match status" value="1"/>
</dbReference>
<reference evidence="4 6" key="1">
    <citation type="submission" date="2020-08" db="EMBL/GenBank/DDBJ databases">
        <title>Genomic Encyclopedia of Type Strains, Phase IV (KMG-IV): sequencing the most valuable type-strain genomes for metagenomic binning, comparative biology and taxonomic classification.</title>
        <authorList>
            <person name="Goeker M."/>
        </authorList>
    </citation>
    <scope>NUCLEOTIDE SEQUENCE [LARGE SCALE GENOMIC DNA]</scope>
    <source>
        <strain evidence="4 6">DSM 26963</strain>
    </source>
</reference>
<dbReference type="EMBL" id="JACJLU010000004">
    <property type="protein sequence ID" value="MBM6831484.1"/>
    <property type="molecule type" value="Genomic_DNA"/>
</dbReference>
<accession>A0A7W8CZ95</accession>
<dbReference type="InterPro" id="IPR050088">
    <property type="entry name" value="IspD/TarI_cytidylyltransf_bact"/>
</dbReference>
<dbReference type="PANTHER" id="PTHR32125:SF4">
    <property type="entry name" value="2-C-METHYL-D-ERYTHRITOL 4-PHOSPHATE CYTIDYLYLTRANSFERASE, CHLOROPLASTIC"/>
    <property type="match status" value="1"/>
</dbReference>
<keyword evidence="7" id="KW-1185">Reference proteome</keyword>
<dbReference type="Proteomes" id="UP000521313">
    <property type="component" value="Unassembled WGS sequence"/>
</dbReference>
<dbReference type="AlphaFoldDB" id="A0A7W8CZ95"/>
<dbReference type="PANTHER" id="PTHR32125">
    <property type="entry name" value="2-C-METHYL-D-ERYTHRITOL 4-PHOSPHATE CYTIDYLYLTRANSFERASE, CHLOROPLASTIC"/>
    <property type="match status" value="1"/>
</dbReference>
<organism evidence="4 6">
    <name type="scientific">Faecalicoccus acidiformans</name>
    <dbReference type="NCBI Taxonomy" id="915173"/>
    <lineage>
        <taxon>Bacteria</taxon>
        <taxon>Bacillati</taxon>
        <taxon>Bacillota</taxon>
        <taxon>Erysipelotrichia</taxon>
        <taxon>Erysipelotrichales</taxon>
        <taxon>Erysipelotrichaceae</taxon>
        <taxon>Faecalicoccus</taxon>
    </lineage>
</organism>
<evidence type="ECO:0000256" key="1">
    <source>
        <dbReference type="ARBA" id="ARBA00022679"/>
    </source>
</evidence>
<dbReference type="EC" id="2.7.7.60" evidence="5"/>
<protein>
    <submittedName>
        <fullName evidence="4">2-C-methyl-D-erythritol 4-phosphate cytidylyltransferase</fullName>
        <ecNumber evidence="5">2.7.7.60</ecNumber>
    </submittedName>
</protein>
<evidence type="ECO:0000313" key="5">
    <source>
        <dbReference type="EMBL" id="MBM6831484.1"/>
    </source>
</evidence>
<name>A0A7W8CZ95_9FIRM</name>
<evidence type="ECO:0000256" key="2">
    <source>
        <dbReference type="ARBA" id="ARBA00022695"/>
    </source>
</evidence>
<gene>
    <name evidence="5" type="primary">ispD</name>
    <name evidence="5" type="ORF">H5982_05080</name>
    <name evidence="4" type="ORF">HNQ43_000316</name>
</gene>
<dbReference type="InterPro" id="IPR029044">
    <property type="entry name" value="Nucleotide-diphossugar_trans"/>
</dbReference>
<dbReference type="GO" id="GO:0008299">
    <property type="term" value="P:isoprenoid biosynthetic process"/>
    <property type="evidence" value="ECO:0007669"/>
    <property type="project" value="UniProtKB-KW"/>
</dbReference>
<evidence type="ECO:0000313" key="7">
    <source>
        <dbReference type="Proteomes" id="UP000775500"/>
    </source>
</evidence>
<dbReference type="InterPro" id="IPR034683">
    <property type="entry name" value="IspD/TarI"/>
</dbReference>
<sequence>MEYSVCLLAAGQGSRTNLHFNKVHYILSDPRDPEWQTILGSSLHVFLEDRECKQIIITCLEKELEFVKALYQEDDRVEVIVGGQTRQESVAHGLRQVRYPYVFIHDAARPYLKRLQIEDLKKTLKTERACLLMVPSTDTVKIVRNGYVESTPDRALTFNAQTPQCFETKLIQECHQKAAEEGRIGTDDAQLVEWYSDVPVKVVVGDSSNIKITLPKDLT</sequence>
<dbReference type="Pfam" id="PF01128">
    <property type="entry name" value="IspD"/>
    <property type="match status" value="1"/>
</dbReference>